<feature type="compositionally biased region" description="Low complexity" evidence="1">
    <location>
        <begin position="35"/>
        <end position="86"/>
    </location>
</feature>
<dbReference type="GeneID" id="87818466"/>
<reference evidence="3" key="1">
    <citation type="journal article" date="2023" name="Mol. Phylogenet. Evol.">
        <title>Genome-scale phylogeny and comparative genomics of the fungal order Sordariales.</title>
        <authorList>
            <person name="Hensen N."/>
            <person name="Bonometti L."/>
            <person name="Westerberg I."/>
            <person name="Brannstrom I.O."/>
            <person name="Guillou S."/>
            <person name="Cros-Aarteil S."/>
            <person name="Calhoun S."/>
            <person name="Haridas S."/>
            <person name="Kuo A."/>
            <person name="Mondo S."/>
            <person name="Pangilinan J."/>
            <person name="Riley R."/>
            <person name="LaButti K."/>
            <person name="Andreopoulos B."/>
            <person name="Lipzen A."/>
            <person name="Chen C."/>
            <person name="Yan M."/>
            <person name="Daum C."/>
            <person name="Ng V."/>
            <person name="Clum A."/>
            <person name="Steindorff A."/>
            <person name="Ohm R.A."/>
            <person name="Martin F."/>
            <person name="Silar P."/>
            <person name="Natvig D.O."/>
            <person name="Lalanne C."/>
            <person name="Gautier V."/>
            <person name="Ament-Velasquez S.L."/>
            <person name="Kruys A."/>
            <person name="Hutchinson M.I."/>
            <person name="Powell A.J."/>
            <person name="Barry K."/>
            <person name="Miller A.N."/>
            <person name="Grigoriev I.V."/>
            <person name="Debuchy R."/>
            <person name="Gladieux P."/>
            <person name="Hiltunen Thoren M."/>
            <person name="Johannesson H."/>
        </authorList>
    </citation>
    <scope>NUCLEOTIDE SEQUENCE</scope>
    <source>
        <strain evidence="3">CBS 141.50</strain>
    </source>
</reference>
<evidence type="ECO:0000256" key="2">
    <source>
        <dbReference type="SAM" id="SignalP"/>
    </source>
</evidence>
<feature type="compositionally biased region" description="Polar residues" evidence="1">
    <location>
        <begin position="538"/>
        <end position="556"/>
    </location>
</feature>
<keyword evidence="4" id="KW-1185">Reference proteome</keyword>
<comment type="caution">
    <text evidence="3">The sequence shown here is derived from an EMBL/GenBank/DDBJ whole genome shotgun (WGS) entry which is preliminary data.</text>
</comment>
<dbReference type="RefSeq" id="XP_062634114.1">
    <property type="nucleotide sequence ID" value="XM_062781853.1"/>
</dbReference>
<reference evidence="3" key="2">
    <citation type="submission" date="2023-05" db="EMBL/GenBank/DDBJ databases">
        <authorList>
            <consortium name="Lawrence Berkeley National Laboratory"/>
            <person name="Steindorff A."/>
            <person name="Hensen N."/>
            <person name="Bonometti L."/>
            <person name="Westerberg I."/>
            <person name="Brannstrom I.O."/>
            <person name="Guillou S."/>
            <person name="Cros-Aarteil S."/>
            <person name="Calhoun S."/>
            <person name="Haridas S."/>
            <person name="Kuo A."/>
            <person name="Mondo S."/>
            <person name="Pangilinan J."/>
            <person name="Riley R."/>
            <person name="Labutti K."/>
            <person name="Andreopoulos B."/>
            <person name="Lipzen A."/>
            <person name="Chen C."/>
            <person name="Yanf M."/>
            <person name="Daum C."/>
            <person name="Ng V."/>
            <person name="Clum A."/>
            <person name="Ohm R."/>
            <person name="Martin F."/>
            <person name="Silar P."/>
            <person name="Natvig D."/>
            <person name="Lalanne C."/>
            <person name="Gautier V."/>
            <person name="Ament-Velasquez S.L."/>
            <person name="Kruys A."/>
            <person name="Hutchinson M.I."/>
            <person name="Powell A.J."/>
            <person name="Barry K."/>
            <person name="Miller A.N."/>
            <person name="Grigoriev I.V."/>
            <person name="Debuchy R."/>
            <person name="Gladieux P."/>
            <person name="Thoren M.H."/>
            <person name="Johannesson H."/>
        </authorList>
    </citation>
    <scope>NUCLEOTIDE SEQUENCE</scope>
    <source>
        <strain evidence="3">CBS 141.50</strain>
    </source>
</reference>
<keyword evidence="2" id="KW-0732">Signal</keyword>
<feature type="region of interest" description="Disordered" evidence="1">
    <location>
        <begin position="32"/>
        <end position="86"/>
    </location>
</feature>
<gene>
    <name evidence="3" type="ORF">C8A04DRAFT_31719</name>
</gene>
<feature type="signal peptide" evidence="2">
    <location>
        <begin position="1"/>
        <end position="19"/>
    </location>
</feature>
<feature type="compositionally biased region" description="Low complexity" evidence="1">
    <location>
        <begin position="576"/>
        <end position="601"/>
    </location>
</feature>
<organism evidence="3 4">
    <name type="scientific">Dichotomopilus funicola</name>
    <dbReference type="NCBI Taxonomy" id="1934379"/>
    <lineage>
        <taxon>Eukaryota</taxon>
        <taxon>Fungi</taxon>
        <taxon>Dikarya</taxon>
        <taxon>Ascomycota</taxon>
        <taxon>Pezizomycotina</taxon>
        <taxon>Sordariomycetes</taxon>
        <taxon>Sordariomycetidae</taxon>
        <taxon>Sordariales</taxon>
        <taxon>Chaetomiaceae</taxon>
        <taxon>Dichotomopilus</taxon>
    </lineage>
</organism>
<dbReference type="EMBL" id="MU853624">
    <property type="protein sequence ID" value="KAK4140743.1"/>
    <property type="molecule type" value="Genomic_DNA"/>
</dbReference>
<accession>A0AAN6UX47</accession>
<feature type="compositionally biased region" description="Polar residues" evidence="1">
    <location>
        <begin position="510"/>
        <end position="531"/>
    </location>
</feature>
<feature type="chain" id="PRO_5042979622" evidence="2">
    <location>
        <begin position="20"/>
        <end position="802"/>
    </location>
</feature>
<evidence type="ECO:0000256" key="1">
    <source>
        <dbReference type="SAM" id="MobiDB-lite"/>
    </source>
</evidence>
<dbReference type="Proteomes" id="UP001302676">
    <property type="component" value="Unassembled WGS sequence"/>
</dbReference>
<feature type="region of interest" description="Disordered" evidence="1">
    <location>
        <begin position="114"/>
        <end position="162"/>
    </location>
</feature>
<feature type="compositionally biased region" description="Low complexity" evidence="1">
    <location>
        <begin position="114"/>
        <end position="132"/>
    </location>
</feature>
<protein>
    <submittedName>
        <fullName evidence="3">Uncharacterized protein</fullName>
    </submittedName>
</protein>
<evidence type="ECO:0000313" key="3">
    <source>
        <dbReference type="EMBL" id="KAK4140743.1"/>
    </source>
</evidence>
<feature type="compositionally biased region" description="Polar residues" evidence="1">
    <location>
        <begin position="133"/>
        <end position="150"/>
    </location>
</feature>
<name>A0AAN6UX47_9PEZI</name>
<evidence type="ECO:0000313" key="4">
    <source>
        <dbReference type="Proteomes" id="UP001302676"/>
    </source>
</evidence>
<proteinExistence type="predicted"/>
<sequence>MRLRAAIAALTGAYWVVLGNTVPNPDDAVDSTCLSDSTSSEVATTTTPETSCSTTSLQQSTTSTLAHSTANSASTASTGTKASTSPTVVTITITTSPASSVDFTSSNLPVSISSDSSILDSSRSQPVSTSSSCTEDLSNRSPTSGTSAESLETGRSPAAVTVSPDINSVESITATDGFISGTTKVLTLAYPDGLSHTTTKFVTITIPDITWNPAQLSTEGGPTITTVTIPAGPTAAEPSPYEVTYTLTPDDVFSAAFTGTVTLTPSSPVLTVDQGHPAVSSPVETAVTMTYTAFVSGSTLVTTVTEYPLLESGTPVVTVLTPHPISNTLGSIPIVPLTITLTSSVVTTPTPRASNALPEASHEVPSLEPNLGATTVTETAVSTATIFETESFDLTPSSPAPSSSTAITNTEGSVVQVTYTIPGQAGGDASTYTVSYTAPAFPTHPAGQGGISDTSGSGFGHVTTPSSSSTDGPDSSETPYTVTVTPVDVSGSHNPVTITYTLHATTSDTNVATPISTDTQTVTGEASSTEDSGYGAPTSAQSSIDNGDPSSASTADSYGPPTVPTPSAPEGTTGQPSFSTPTDASTTSDSGGYQYGSTTTGAPTLTWSQATTPLLSSPAAATAVVSKVTLTETVSLGPHSSTVLSFTTDVTLVAGSNFFDWVGIIGITDPTGNQFHQMVGNMACHLRTTYDGVSTFCKLDVNGSSHIYTKPWNFFTTYDRNRECAFLCSQPDSNLYQLHFIAHTTAHNLGGLPWNGTGQLDDVLLGHISFQQPDTVGASWNDSLIVHLTIFDDVDFTQQTYR</sequence>
<feature type="compositionally biased region" description="Low complexity" evidence="1">
    <location>
        <begin position="463"/>
        <end position="489"/>
    </location>
</feature>
<feature type="region of interest" description="Disordered" evidence="1">
    <location>
        <begin position="444"/>
        <end position="493"/>
    </location>
</feature>
<dbReference type="AlphaFoldDB" id="A0AAN6UX47"/>
<feature type="region of interest" description="Disordered" evidence="1">
    <location>
        <begin position="510"/>
        <end position="604"/>
    </location>
</feature>